<protein>
    <recommendedName>
        <fullName evidence="3">Glycosyltransferase 2-like domain-containing protein</fullName>
    </recommendedName>
</protein>
<dbReference type="PANTHER" id="PTHR22916:SF51">
    <property type="entry name" value="GLYCOSYLTRANSFERASE EPSH-RELATED"/>
    <property type="match status" value="1"/>
</dbReference>
<dbReference type="EMBL" id="VSSQ01013261">
    <property type="protein sequence ID" value="MPM51096.1"/>
    <property type="molecule type" value="Genomic_DNA"/>
</dbReference>
<evidence type="ECO:0000313" key="4">
    <source>
        <dbReference type="EMBL" id="MPM51096.1"/>
    </source>
</evidence>
<dbReference type="GO" id="GO:0016757">
    <property type="term" value="F:glycosyltransferase activity"/>
    <property type="evidence" value="ECO:0007669"/>
    <property type="project" value="UniProtKB-KW"/>
</dbReference>
<evidence type="ECO:0000256" key="2">
    <source>
        <dbReference type="ARBA" id="ARBA00022679"/>
    </source>
</evidence>
<keyword evidence="2" id="KW-0808">Transferase</keyword>
<organism evidence="4">
    <name type="scientific">bioreactor metagenome</name>
    <dbReference type="NCBI Taxonomy" id="1076179"/>
    <lineage>
        <taxon>unclassified sequences</taxon>
        <taxon>metagenomes</taxon>
        <taxon>ecological metagenomes</taxon>
    </lineage>
</organism>
<dbReference type="SUPFAM" id="SSF53448">
    <property type="entry name" value="Nucleotide-diphospho-sugar transferases"/>
    <property type="match status" value="1"/>
</dbReference>
<name>A0A645ADQ2_9ZZZZ</name>
<dbReference type="InterPro" id="IPR001173">
    <property type="entry name" value="Glyco_trans_2-like"/>
</dbReference>
<dbReference type="PANTHER" id="PTHR22916">
    <property type="entry name" value="GLYCOSYLTRANSFERASE"/>
    <property type="match status" value="1"/>
</dbReference>
<accession>A0A645ADQ2</accession>
<dbReference type="Pfam" id="PF00535">
    <property type="entry name" value="Glycos_transf_2"/>
    <property type="match status" value="1"/>
</dbReference>
<evidence type="ECO:0000259" key="3">
    <source>
        <dbReference type="Pfam" id="PF00535"/>
    </source>
</evidence>
<sequence length="481" mass="55874">MVIIPVYNVSEYLRDCLDSVINQTFGDIEIICVNDGSTDDSPKILDEYVQKDKRVKRVNKSNGGQSSARNAGLKIAKGKYIGFVDSDDFIEPDTIECAVNNMGGADIVIYGTNIFGDAMMDRREDDEEYYRIKFSGYVELDDHIRNNTDVSVWNKLYRKDIIDRYEISFPEGIFYEDYAFCWMYFFCCMNAYYSTDKKYNYRRREGSTMDKTFEGSFKAADHLSSLEMVFDFALKNGMNEKYSGNFIPMFLNCFWFAYSNSDSKNRKKVLKRSTAMLKKMNLGGDYVIDSLRRGIYSNIDGVDPPFYQKAVRELFRKIIDKFGINGSENVTLRSSSLQNPFDYSERVATTRWVQDHEWSSGVDRWKTNFDSSKNWIDWGHPDGILGGKDVTFEKFHNLIMPGHRFRFFISFRGMDPMIVFGEMNRNERVVWGTIIYDGTDVILVSVEIKPENKSIHIRGYSISRYSDCSEDCRLVKIEMTV</sequence>
<comment type="caution">
    <text evidence="4">The sequence shown here is derived from an EMBL/GenBank/DDBJ whole genome shotgun (WGS) entry which is preliminary data.</text>
</comment>
<reference evidence="4" key="1">
    <citation type="submission" date="2019-08" db="EMBL/GenBank/DDBJ databases">
        <authorList>
            <person name="Kucharzyk K."/>
            <person name="Murdoch R.W."/>
            <person name="Higgins S."/>
            <person name="Loffler F."/>
        </authorList>
    </citation>
    <scope>NUCLEOTIDE SEQUENCE</scope>
</reference>
<feature type="domain" description="Glycosyltransferase 2-like" evidence="3">
    <location>
        <begin position="2"/>
        <end position="164"/>
    </location>
</feature>
<gene>
    <name evidence="4" type="ORF">SDC9_97842</name>
</gene>
<evidence type="ECO:0000256" key="1">
    <source>
        <dbReference type="ARBA" id="ARBA00022676"/>
    </source>
</evidence>
<dbReference type="AlphaFoldDB" id="A0A645ADQ2"/>
<dbReference type="InterPro" id="IPR029044">
    <property type="entry name" value="Nucleotide-diphossugar_trans"/>
</dbReference>
<keyword evidence="1" id="KW-0328">Glycosyltransferase</keyword>
<dbReference type="Gene3D" id="3.90.550.10">
    <property type="entry name" value="Spore Coat Polysaccharide Biosynthesis Protein SpsA, Chain A"/>
    <property type="match status" value="1"/>
</dbReference>
<dbReference type="CDD" id="cd00761">
    <property type="entry name" value="Glyco_tranf_GTA_type"/>
    <property type="match status" value="1"/>
</dbReference>
<proteinExistence type="predicted"/>